<dbReference type="EMBL" id="JAODUO010001290">
    <property type="protein sequence ID" value="KAK2166995.1"/>
    <property type="molecule type" value="Genomic_DNA"/>
</dbReference>
<evidence type="ECO:0000313" key="1">
    <source>
        <dbReference type="EMBL" id="KAK2166995.1"/>
    </source>
</evidence>
<accession>A0AAD9KAB8</accession>
<evidence type="ECO:0000313" key="2">
    <source>
        <dbReference type="Proteomes" id="UP001209878"/>
    </source>
</evidence>
<protein>
    <submittedName>
        <fullName evidence="1">Uncharacterized protein</fullName>
    </submittedName>
</protein>
<proteinExistence type="predicted"/>
<name>A0AAD9KAB8_RIDPI</name>
<reference evidence="1" key="1">
    <citation type="journal article" date="2023" name="Mol. Biol. Evol.">
        <title>Third-Generation Sequencing Reveals the Adaptive Role of the Epigenome in Three Deep-Sea Polychaetes.</title>
        <authorList>
            <person name="Perez M."/>
            <person name="Aroh O."/>
            <person name="Sun Y."/>
            <person name="Lan Y."/>
            <person name="Juniper S.K."/>
            <person name="Young C.R."/>
            <person name="Angers B."/>
            <person name="Qian P.Y."/>
        </authorList>
    </citation>
    <scope>NUCLEOTIDE SEQUENCE</scope>
    <source>
        <strain evidence="1">R07B-5</strain>
    </source>
</reference>
<organism evidence="1 2">
    <name type="scientific">Ridgeia piscesae</name>
    <name type="common">Tubeworm</name>
    <dbReference type="NCBI Taxonomy" id="27915"/>
    <lineage>
        <taxon>Eukaryota</taxon>
        <taxon>Metazoa</taxon>
        <taxon>Spiralia</taxon>
        <taxon>Lophotrochozoa</taxon>
        <taxon>Annelida</taxon>
        <taxon>Polychaeta</taxon>
        <taxon>Sedentaria</taxon>
        <taxon>Canalipalpata</taxon>
        <taxon>Sabellida</taxon>
        <taxon>Siboglinidae</taxon>
        <taxon>Ridgeia</taxon>
    </lineage>
</organism>
<keyword evidence="2" id="KW-1185">Reference proteome</keyword>
<sequence>MVAKVTSLFSDIKNDVMKLYNAIIDAITTVVPWAWKEIKTSFGAIVNAIPSLFKNPQSAIQVIGTAIARISTAVVAVMDAKNKVEKANFLTSENRPYWFDIENEMTNIWDEVLDIVQSIGDTLVSLENNEEDDDLAIRFTGVNLVSEVLWFRPS</sequence>
<dbReference type="Proteomes" id="UP001209878">
    <property type="component" value="Unassembled WGS sequence"/>
</dbReference>
<dbReference type="AlphaFoldDB" id="A0AAD9KAB8"/>
<comment type="caution">
    <text evidence="1">The sequence shown here is derived from an EMBL/GenBank/DDBJ whole genome shotgun (WGS) entry which is preliminary data.</text>
</comment>
<gene>
    <name evidence="1" type="ORF">NP493_1290g02006</name>
</gene>